<keyword evidence="6" id="KW-1015">Disulfide bond</keyword>
<accession>A0A2Z6MY43</accession>
<keyword evidence="4" id="KW-0336">GPI-anchor</keyword>
<evidence type="ECO:0000256" key="3">
    <source>
        <dbReference type="ARBA" id="ARBA00022475"/>
    </source>
</evidence>
<proteinExistence type="inferred from homology"/>
<evidence type="ECO:0000313" key="13">
    <source>
        <dbReference type="Proteomes" id="UP000242715"/>
    </source>
</evidence>
<keyword evidence="13" id="KW-1185">Reference proteome</keyword>
<name>A0A2Z6MY43_TRISU</name>
<dbReference type="Proteomes" id="UP000242715">
    <property type="component" value="Unassembled WGS sequence"/>
</dbReference>
<feature type="signal peptide" evidence="10">
    <location>
        <begin position="1"/>
        <end position="21"/>
    </location>
</feature>
<evidence type="ECO:0000256" key="1">
    <source>
        <dbReference type="ARBA" id="ARBA00004609"/>
    </source>
</evidence>
<evidence type="ECO:0000256" key="7">
    <source>
        <dbReference type="ARBA" id="ARBA00023180"/>
    </source>
</evidence>
<dbReference type="SMART" id="SM00499">
    <property type="entry name" value="AAI"/>
    <property type="match status" value="1"/>
</dbReference>
<sequence length="196" mass="21121">MVANKRITALLLLLLASFASSDLTKDRDECADKLVTLASCLPYVGGDANTPAIDCCTALKIVLDKTKKCICILIKDRNDPKLGFTLNATLAVQLPNACHIPSNISQCVGKYIFLIILSYFRKDLLHLSPKSPDAKIFEGLGNSTKTNSSTPVSSGSVEKGPNSSSEEKSGGGLRKRWLVAEVVCAILPFVFKFEPS</sequence>
<evidence type="ECO:0000259" key="11">
    <source>
        <dbReference type="SMART" id="SM00499"/>
    </source>
</evidence>
<dbReference type="EMBL" id="DF973377">
    <property type="protein sequence ID" value="GAU28655.1"/>
    <property type="molecule type" value="Genomic_DNA"/>
</dbReference>
<evidence type="ECO:0000256" key="5">
    <source>
        <dbReference type="ARBA" id="ARBA00022729"/>
    </source>
</evidence>
<dbReference type="SUPFAM" id="SSF47699">
    <property type="entry name" value="Bifunctional inhibitor/lipid-transfer protein/seed storage 2S albumin"/>
    <property type="match status" value="1"/>
</dbReference>
<protein>
    <recommendedName>
        <fullName evidence="11">Bifunctional inhibitor/plant lipid transfer protein/seed storage helical domain-containing protein</fullName>
    </recommendedName>
</protein>
<dbReference type="CDD" id="cd00010">
    <property type="entry name" value="AAI_LTSS"/>
    <property type="match status" value="1"/>
</dbReference>
<evidence type="ECO:0000256" key="6">
    <source>
        <dbReference type="ARBA" id="ARBA00023157"/>
    </source>
</evidence>
<dbReference type="InterPro" id="IPR036312">
    <property type="entry name" value="Bifun_inhib/LTP/seed_sf"/>
</dbReference>
<dbReference type="Pfam" id="PF14368">
    <property type="entry name" value="LTP_2"/>
    <property type="match status" value="1"/>
</dbReference>
<dbReference type="GO" id="GO:0098552">
    <property type="term" value="C:side of membrane"/>
    <property type="evidence" value="ECO:0007669"/>
    <property type="project" value="UniProtKB-KW"/>
</dbReference>
<evidence type="ECO:0000256" key="8">
    <source>
        <dbReference type="ARBA" id="ARBA00023288"/>
    </source>
</evidence>
<evidence type="ECO:0000313" key="12">
    <source>
        <dbReference type="EMBL" id="GAU28655.1"/>
    </source>
</evidence>
<dbReference type="Gene3D" id="1.10.110.10">
    <property type="entry name" value="Plant lipid-transfer and hydrophobic proteins"/>
    <property type="match status" value="1"/>
</dbReference>
<keyword evidence="8" id="KW-0449">Lipoprotein</keyword>
<feature type="chain" id="PRO_5016265880" description="Bifunctional inhibitor/plant lipid transfer protein/seed storage helical domain-containing protein" evidence="10">
    <location>
        <begin position="22"/>
        <end position="196"/>
    </location>
</feature>
<dbReference type="GO" id="GO:0005886">
    <property type="term" value="C:plasma membrane"/>
    <property type="evidence" value="ECO:0007669"/>
    <property type="project" value="UniProtKB-SubCell"/>
</dbReference>
<dbReference type="AlphaFoldDB" id="A0A2Z6MY43"/>
<comment type="subcellular location">
    <subcellularLocation>
        <location evidence="1">Cell membrane</location>
        <topology evidence="1">Lipid-anchor</topology>
        <topology evidence="1">GPI-anchor</topology>
    </subcellularLocation>
</comment>
<dbReference type="InterPro" id="IPR016140">
    <property type="entry name" value="Bifunc_inhib/LTP/seed_store"/>
</dbReference>
<dbReference type="FunFam" id="1.10.110.10:FF:000001">
    <property type="entry name" value="Bifunctional inhibitor/lipid-transfer protein/seed storage 2S albumin superfamily protein"/>
    <property type="match status" value="1"/>
</dbReference>
<dbReference type="InterPro" id="IPR043325">
    <property type="entry name" value="LTSS"/>
</dbReference>
<organism evidence="12 13">
    <name type="scientific">Trifolium subterraneum</name>
    <name type="common">Subterranean clover</name>
    <dbReference type="NCBI Taxonomy" id="3900"/>
    <lineage>
        <taxon>Eukaryota</taxon>
        <taxon>Viridiplantae</taxon>
        <taxon>Streptophyta</taxon>
        <taxon>Embryophyta</taxon>
        <taxon>Tracheophyta</taxon>
        <taxon>Spermatophyta</taxon>
        <taxon>Magnoliopsida</taxon>
        <taxon>eudicotyledons</taxon>
        <taxon>Gunneridae</taxon>
        <taxon>Pentapetalae</taxon>
        <taxon>rosids</taxon>
        <taxon>fabids</taxon>
        <taxon>Fabales</taxon>
        <taxon>Fabaceae</taxon>
        <taxon>Papilionoideae</taxon>
        <taxon>50 kb inversion clade</taxon>
        <taxon>NPAAA clade</taxon>
        <taxon>Hologalegina</taxon>
        <taxon>IRL clade</taxon>
        <taxon>Trifolieae</taxon>
        <taxon>Trifolium</taxon>
    </lineage>
</organism>
<reference evidence="13" key="1">
    <citation type="journal article" date="2017" name="Front. Plant Sci.">
        <title>Climate Clever Clovers: New Paradigm to Reduce the Environmental Footprint of Ruminants by Breeding Low Methanogenic Forages Utilizing Haplotype Variation.</title>
        <authorList>
            <person name="Kaur P."/>
            <person name="Appels R."/>
            <person name="Bayer P.E."/>
            <person name="Keeble-Gagnere G."/>
            <person name="Wang J."/>
            <person name="Hirakawa H."/>
            <person name="Shirasawa K."/>
            <person name="Vercoe P."/>
            <person name="Stefanova K."/>
            <person name="Durmic Z."/>
            <person name="Nichols P."/>
            <person name="Revell C."/>
            <person name="Isobe S.N."/>
            <person name="Edwards D."/>
            <person name="Erskine W."/>
        </authorList>
    </citation>
    <scope>NUCLEOTIDE SEQUENCE [LARGE SCALE GENOMIC DNA]</scope>
    <source>
        <strain evidence="13">cv. Daliak</strain>
    </source>
</reference>
<evidence type="ECO:0000256" key="10">
    <source>
        <dbReference type="SAM" id="SignalP"/>
    </source>
</evidence>
<evidence type="ECO:0000256" key="2">
    <source>
        <dbReference type="ARBA" id="ARBA00009748"/>
    </source>
</evidence>
<keyword evidence="4" id="KW-0472">Membrane</keyword>
<gene>
    <name evidence="12" type="ORF">TSUD_159370</name>
</gene>
<dbReference type="OrthoDB" id="1938537at2759"/>
<keyword evidence="7" id="KW-0325">Glycoprotein</keyword>
<dbReference type="PANTHER" id="PTHR33044">
    <property type="entry name" value="BIFUNCTIONAL INHIBITOR/LIPID-TRANSFER PROTEIN/SEED STORAGE 2S ALBUMIN SUPERFAMILY PROTEIN-RELATED"/>
    <property type="match status" value="1"/>
</dbReference>
<evidence type="ECO:0000256" key="9">
    <source>
        <dbReference type="SAM" id="MobiDB-lite"/>
    </source>
</evidence>
<keyword evidence="5 10" id="KW-0732">Signal</keyword>
<keyword evidence="3" id="KW-1003">Cell membrane</keyword>
<evidence type="ECO:0000256" key="4">
    <source>
        <dbReference type="ARBA" id="ARBA00022622"/>
    </source>
</evidence>
<feature type="region of interest" description="Disordered" evidence="9">
    <location>
        <begin position="142"/>
        <end position="170"/>
    </location>
</feature>
<feature type="domain" description="Bifunctional inhibitor/plant lipid transfer protein/seed storage helical" evidence="11">
    <location>
        <begin position="30"/>
        <end position="107"/>
    </location>
</feature>
<feature type="compositionally biased region" description="Polar residues" evidence="9">
    <location>
        <begin position="142"/>
        <end position="164"/>
    </location>
</feature>
<comment type="similarity">
    <text evidence="2">Belongs to the plant LTP family.</text>
</comment>